<feature type="transmembrane region" description="Helical" evidence="1">
    <location>
        <begin position="73"/>
        <end position="90"/>
    </location>
</feature>
<keyword evidence="1" id="KW-0812">Transmembrane</keyword>
<sequence>MVLQIHLTTMATGTKISPVPKSMPVQIPVTVTNTAPPIVMAAALLITRVILSMVMAMEGLLMVTLMPPQRTTTISYNICIIILFICYMQYDLVCFTKNNEIGAICSSKSVFMV</sequence>
<keyword evidence="1" id="KW-1133">Transmembrane helix</keyword>
<reference evidence="2" key="1">
    <citation type="submission" date="2008-12" db="EMBL/GenBank/DDBJ databases">
        <title>Medicago truncatula full length cdna cloning project.</title>
        <authorList>
            <person name="Moskal W."/>
            <person name="Chan A."/>
            <person name="Cheung F."/>
            <person name="Xiao Y."/>
            <person name="Town C.D."/>
        </authorList>
    </citation>
    <scope>NUCLEOTIDE SEQUENCE</scope>
</reference>
<protein>
    <recommendedName>
        <fullName evidence="4">Transmembrane protein</fullName>
    </recommendedName>
</protein>
<reference evidence="3" key="2">
    <citation type="submission" date="2012-05" db="EMBL/GenBank/DDBJ databases">
        <authorList>
            <person name="Krishnakumar V."/>
            <person name="Cheung F."/>
            <person name="Xiao Y."/>
            <person name="Chan A."/>
            <person name="Moskal W.A."/>
            <person name="Town C.D."/>
        </authorList>
    </citation>
    <scope>NUCLEOTIDE SEQUENCE</scope>
</reference>
<organism evidence="2">
    <name type="scientific">Medicago truncatula</name>
    <name type="common">Barrel medic</name>
    <name type="synonym">Medicago tribuloides</name>
    <dbReference type="NCBI Taxonomy" id="3880"/>
    <lineage>
        <taxon>Eukaryota</taxon>
        <taxon>Viridiplantae</taxon>
        <taxon>Streptophyta</taxon>
        <taxon>Embryophyta</taxon>
        <taxon>Tracheophyta</taxon>
        <taxon>Spermatophyta</taxon>
        <taxon>Magnoliopsida</taxon>
        <taxon>eudicotyledons</taxon>
        <taxon>Gunneridae</taxon>
        <taxon>Pentapetalae</taxon>
        <taxon>rosids</taxon>
        <taxon>fabids</taxon>
        <taxon>Fabales</taxon>
        <taxon>Fabaceae</taxon>
        <taxon>Papilionoideae</taxon>
        <taxon>50 kb inversion clade</taxon>
        <taxon>NPAAA clade</taxon>
        <taxon>Hologalegina</taxon>
        <taxon>IRL clade</taxon>
        <taxon>Trifolieae</taxon>
        <taxon>Medicago</taxon>
    </lineage>
</organism>
<evidence type="ECO:0000313" key="3">
    <source>
        <dbReference type="EMBL" id="AFK36160.1"/>
    </source>
</evidence>
<dbReference type="EMBL" id="BT051356">
    <property type="protein sequence ID" value="ACJ84020.1"/>
    <property type="molecule type" value="mRNA"/>
</dbReference>
<evidence type="ECO:0008006" key="4">
    <source>
        <dbReference type="Google" id="ProtNLM"/>
    </source>
</evidence>
<dbReference type="AlphaFoldDB" id="B7FGZ1"/>
<dbReference type="ExpressionAtlas" id="B7FGZ1">
    <property type="expression patterns" value="differential"/>
</dbReference>
<evidence type="ECO:0000256" key="1">
    <source>
        <dbReference type="SAM" id="Phobius"/>
    </source>
</evidence>
<evidence type="ECO:0000313" key="2">
    <source>
        <dbReference type="EMBL" id="ACJ84020.1"/>
    </source>
</evidence>
<keyword evidence="1" id="KW-0472">Membrane</keyword>
<accession>B7FGZ1</accession>
<name>B7FGZ1_MEDTR</name>
<feature type="transmembrane region" description="Helical" evidence="1">
    <location>
        <begin position="38"/>
        <end position="61"/>
    </location>
</feature>
<dbReference type="EMBL" id="BT136365">
    <property type="protein sequence ID" value="AFK36160.1"/>
    <property type="molecule type" value="mRNA"/>
</dbReference>
<proteinExistence type="evidence at transcript level"/>